<evidence type="ECO:0000256" key="1">
    <source>
        <dbReference type="SAM" id="Phobius"/>
    </source>
</evidence>
<proteinExistence type="predicted"/>
<dbReference type="Proteomes" id="UP001283361">
    <property type="component" value="Unassembled WGS sequence"/>
</dbReference>
<comment type="caution">
    <text evidence="2">The sequence shown here is derived from an EMBL/GenBank/DDBJ whole genome shotgun (WGS) entry which is preliminary data.</text>
</comment>
<keyword evidence="1" id="KW-1133">Transmembrane helix</keyword>
<dbReference type="EMBL" id="JAWDGP010001626">
    <property type="protein sequence ID" value="KAK3789890.1"/>
    <property type="molecule type" value="Genomic_DNA"/>
</dbReference>
<keyword evidence="3" id="KW-1185">Reference proteome</keyword>
<gene>
    <name evidence="2" type="ORF">RRG08_060443</name>
</gene>
<reference evidence="2" key="1">
    <citation type="journal article" date="2023" name="G3 (Bethesda)">
        <title>A reference genome for the long-term kleptoplast-retaining sea slug Elysia crispata morphotype clarki.</title>
        <authorList>
            <person name="Eastman K.E."/>
            <person name="Pendleton A.L."/>
            <person name="Shaikh M.A."/>
            <person name="Suttiyut T."/>
            <person name="Ogas R."/>
            <person name="Tomko P."/>
            <person name="Gavelis G."/>
            <person name="Widhalm J.R."/>
            <person name="Wisecaver J.H."/>
        </authorList>
    </citation>
    <scope>NUCLEOTIDE SEQUENCE</scope>
    <source>
        <strain evidence="2">ECLA1</strain>
    </source>
</reference>
<accession>A0AAE1AL45</accession>
<evidence type="ECO:0000313" key="2">
    <source>
        <dbReference type="EMBL" id="KAK3789890.1"/>
    </source>
</evidence>
<organism evidence="2 3">
    <name type="scientific">Elysia crispata</name>
    <name type="common">lettuce slug</name>
    <dbReference type="NCBI Taxonomy" id="231223"/>
    <lineage>
        <taxon>Eukaryota</taxon>
        <taxon>Metazoa</taxon>
        <taxon>Spiralia</taxon>
        <taxon>Lophotrochozoa</taxon>
        <taxon>Mollusca</taxon>
        <taxon>Gastropoda</taxon>
        <taxon>Heterobranchia</taxon>
        <taxon>Euthyneura</taxon>
        <taxon>Panpulmonata</taxon>
        <taxon>Sacoglossa</taxon>
        <taxon>Placobranchoidea</taxon>
        <taxon>Plakobranchidae</taxon>
        <taxon>Elysia</taxon>
    </lineage>
</organism>
<keyword evidence="1" id="KW-0472">Membrane</keyword>
<name>A0AAE1AL45_9GAST</name>
<dbReference type="AlphaFoldDB" id="A0AAE1AL45"/>
<feature type="transmembrane region" description="Helical" evidence="1">
    <location>
        <begin position="20"/>
        <end position="40"/>
    </location>
</feature>
<protein>
    <submittedName>
        <fullName evidence="2">Uncharacterized protein</fullName>
    </submittedName>
</protein>
<evidence type="ECO:0000313" key="3">
    <source>
        <dbReference type="Proteomes" id="UP001283361"/>
    </source>
</evidence>
<sequence>MRSIPLSLYMITMRSIPLSLYMITMRSIPLSLYMITMRSIPLSLYMITMRRNSTVEAIKNHVETVLVVLPRFPCNCGESPHCATILYERRMYFTCAMVTSAFTTPSRTFLHRQEELGRFSNRN</sequence>
<keyword evidence="1" id="KW-0812">Transmembrane</keyword>